<dbReference type="RefSeq" id="XP_036363994.1">
    <property type="nucleotide sequence ID" value="XM_036508101.1"/>
</dbReference>
<evidence type="ECO:0000313" key="8">
    <source>
        <dbReference type="RefSeq" id="XP_036363991.1"/>
    </source>
</evidence>
<evidence type="ECO:0000256" key="1">
    <source>
        <dbReference type="SAM" id="Phobius"/>
    </source>
</evidence>
<dbReference type="RefSeq" id="XP_029643827.1">
    <property type="nucleotide sequence ID" value="XM_029787967.2"/>
</dbReference>
<accession>A0A6P7T0D7</accession>
<dbReference type="RefSeq" id="XP_036363990.1">
    <property type="nucleotide sequence ID" value="XM_036508097.1"/>
</dbReference>
<keyword evidence="2" id="KW-0732">Signal</keyword>
<dbReference type="RefSeq" id="XP_036363995.1">
    <property type="nucleotide sequence ID" value="XM_036508102.1"/>
</dbReference>
<evidence type="ECO:0000313" key="3">
    <source>
        <dbReference type="Proteomes" id="UP000515154"/>
    </source>
</evidence>
<evidence type="ECO:0000313" key="12">
    <source>
        <dbReference type="RefSeq" id="XP_036363995.1"/>
    </source>
</evidence>
<evidence type="ECO:0000313" key="4">
    <source>
        <dbReference type="RefSeq" id="XP_029643827.1"/>
    </source>
</evidence>
<protein>
    <submittedName>
        <fullName evidence="4 5">Uncharacterized protein LOC115218238</fullName>
    </submittedName>
</protein>
<organism evidence="3 4">
    <name type="scientific">Octopus sinensis</name>
    <name type="common">East Asian common octopus</name>
    <dbReference type="NCBI Taxonomy" id="2607531"/>
    <lineage>
        <taxon>Eukaryota</taxon>
        <taxon>Metazoa</taxon>
        <taxon>Spiralia</taxon>
        <taxon>Lophotrochozoa</taxon>
        <taxon>Mollusca</taxon>
        <taxon>Cephalopoda</taxon>
        <taxon>Coleoidea</taxon>
        <taxon>Octopodiformes</taxon>
        <taxon>Octopoda</taxon>
        <taxon>Incirrata</taxon>
        <taxon>Octopodidae</taxon>
        <taxon>Octopus</taxon>
    </lineage>
</organism>
<dbReference type="RefSeq" id="XP_036363989.1">
    <property type="nucleotide sequence ID" value="XM_036508096.1"/>
</dbReference>
<feature type="transmembrane region" description="Helical" evidence="1">
    <location>
        <begin position="99"/>
        <end position="117"/>
    </location>
</feature>
<keyword evidence="1" id="KW-0472">Membrane</keyword>
<feature type="chain" id="PRO_5045019723" evidence="2">
    <location>
        <begin position="20"/>
        <end position="130"/>
    </location>
</feature>
<feature type="signal peptide" evidence="2">
    <location>
        <begin position="1"/>
        <end position="19"/>
    </location>
</feature>
<evidence type="ECO:0000256" key="2">
    <source>
        <dbReference type="SAM" id="SignalP"/>
    </source>
</evidence>
<reference evidence="4 5" key="1">
    <citation type="submission" date="2025-08" db="UniProtKB">
        <authorList>
            <consortium name="RefSeq"/>
        </authorList>
    </citation>
    <scope>IDENTIFICATION</scope>
</reference>
<gene>
    <name evidence="4 5 6 7 8 9 10 11 12" type="primary">LOC115218238</name>
</gene>
<evidence type="ECO:0000313" key="9">
    <source>
        <dbReference type="RefSeq" id="XP_036363992.1"/>
    </source>
</evidence>
<evidence type="ECO:0000313" key="11">
    <source>
        <dbReference type="RefSeq" id="XP_036363994.1"/>
    </source>
</evidence>
<dbReference type="RefSeq" id="XP_036363991.1">
    <property type="nucleotide sequence ID" value="XM_036508098.1"/>
</dbReference>
<evidence type="ECO:0000313" key="5">
    <source>
        <dbReference type="RefSeq" id="XP_036363988.1"/>
    </source>
</evidence>
<name>A0A6P7T0D7_9MOLL</name>
<dbReference type="RefSeq" id="XP_036363993.1">
    <property type="nucleotide sequence ID" value="XM_036508100.1"/>
</dbReference>
<keyword evidence="1" id="KW-1133">Transmembrane helix</keyword>
<keyword evidence="1" id="KW-0812">Transmembrane</keyword>
<proteinExistence type="predicted"/>
<evidence type="ECO:0000313" key="7">
    <source>
        <dbReference type="RefSeq" id="XP_036363990.1"/>
    </source>
</evidence>
<dbReference type="RefSeq" id="XP_036363992.1">
    <property type="nucleotide sequence ID" value="XM_036508099.1"/>
</dbReference>
<dbReference type="PROSITE" id="PS51257">
    <property type="entry name" value="PROKAR_LIPOPROTEIN"/>
    <property type="match status" value="1"/>
</dbReference>
<evidence type="ECO:0000313" key="6">
    <source>
        <dbReference type="RefSeq" id="XP_036363989.1"/>
    </source>
</evidence>
<dbReference type="AlphaFoldDB" id="A0A6P7T0D7"/>
<dbReference type="Proteomes" id="UP000515154">
    <property type="component" value="Linkage group LG13"/>
</dbReference>
<sequence length="130" mass="14212">MKAILFGLCILLVVTYAMAACDISKVSRCQDNYMKKSREMEANHKAFCKLSLDHLNCIKSASTACGESVVKIIDQASSKLESLKCNTKPAPKRKSGSNIVVAHSSVICGTLVAALILKKLFSKYHLTFIK</sequence>
<evidence type="ECO:0000313" key="10">
    <source>
        <dbReference type="RefSeq" id="XP_036363993.1"/>
    </source>
</evidence>
<dbReference type="RefSeq" id="XP_036363988.1">
    <property type="nucleotide sequence ID" value="XM_036508095.1"/>
</dbReference>
<keyword evidence="3" id="KW-1185">Reference proteome</keyword>
<dbReference type="KEGG" id="osn:115218238"/>